<dbReference type="SUPFAM" id="SSF53756">
    <property type="entry name" value="UDP-Glycosyltransferase/glycogen phosphorylase"/>
    <property type="match status" value="1"/>
</dbReference>
<dbReference type="Gene3D" id="3.40.50.2000">
    <property type="entry name" value="Glycogen Phosphorylase B"/>
    <property type="match status" value="3"/>
</dbReference>
<accession>A0ABX8WBR5</accession>
<gene>
    <name evidence="2" type="ORF">GYM71_03940</name>
</gene>
<evidence type="ECO:0000313" key="2">
    <source>
        <dbReference type="EMBL" id="QYN52606.1"/>
    </source>
</evidence>
<protein>
    <submittedName>
        <fullName evidence="2">Glycosyltransferase</fullName>
    </submittedName>
</protein>
<dbReference type="InterPro" id="IPR001296">
    <property type="entry name" value="Glyco_trans_1"/>
</dbReference>
<dbReference type="Pfam" id="PF00534">
    <property type="entry name" value="Glycos_transf_1"/>
    <property type="match status" value="1"/>
</dbReference>
<feature type="domain" description="Glycosyl transferase family 1" evidence="1">
    <location>
        <begin position="325"/>
        <end position="483"/>
    </location>
</feature>
<proteinExistence type="predicted"/>
<sequence length="507" mass="58247">MYYFLNNRLDSNSSGIEHAEVKRLKLFKQKGVKAKLAMRDYNRFAHRNLPLYGLNDDDYVNMYDFFAGTVNYPQQKMTIDELPIPESDQIKKVDNGYEVYDGNRKTMLITLFSDNNLDTITYFNADDHKTKMDFYDTRGFKSFTQIFNTSNDNLIYESFYRPDNTVYYEVSYEQKPKWLAATNIQLTDKKGVQYSLMNIGQAFTIMLDELNEQDGGQSTFISDRSNITNLPMINMKTPARKIEHFHSIHYGDYRDPNSFLSYGSIANTEQLSKTDLIITPGQRQADDMKKRLRTQVPIVAIPVGIVSNEQLAKPHIPMSQRIPGKIVILARLFVEKRIGDSINAFAQVYQKNKNLTLDIYGYPDGSDNCKEEKKLKKLVKDLGLENCIHFMGYANQVDDIYDHAQLMLLSSLYEGASLVTMEAQSHGVPVISYDINYGPSDLINNNVSGVLVPNGNVDVFADEIAKYFSDSNLRERMSEAAYENAKRFSGDEVWKYWKKYVIDTDKA</sequence>
<dbReference type="Proteomes" id="UP000826550">
    <property type="component" value="Chromosome"/>
</dbReference>
<dbReference type="PANTHER" id="PTHR12526:SF630">
    <property type="entry name" value="GLYCOSYLTRANSFERASE"/>
    <property type="match status" value="1"/>
</dbReference>
<dbReference type="PANTHER" id="PTHR12526">
    <property type="entry name" value="GLYCOSYLTRANSFERASE"/>
    <property type="match status" value="1"/>
</dbReference>
<evidence type="ECO:0000313" key="3">
    <source>
        <dbReference type="Proteomes" id="UP000826550"/>
    </source>
</evidence>
<dbReference type="RefSeq" id="WP_220220996.1">
    <property type="nucleotide sequence ID" value="NZ_CP048268.1"/>
</dbReference>
<evidence type="ECO:0000259" key="1">
    <source>
        <dbReference type="Pfam" id="PF00534"/>
    </source>
</evidence>
<keyword evidence="3" id="KW-1185">Reference proteome</keyword>
<reference evidence="2 3" key="1">
    <citation type="submission" date="2020-01" db="EMBL/GenBank/DDBJ databases">
        <title>Vast differences in strain-level diversity in the gut microbiota of two closely related honey bee species.</title>
        <authorList>
            <person name="Ellegaard K.M."/>
            <person name="Suenami S."/>
            <person name="Miyazaki R."/>
            <person name="Engel P."/>
        </authorList>
    </citation>
    <scope>NUCLEOTIDE SEQUENCE [LARGE SCALE GENOMIC DNA]</scope>
    <source>
        <strain evidence="2 3">ESL0416</strain>
    </source>
</reference>
<dbReference type="EMBL" id="CP048268">
    <property type="protein sequence ID" value="QYN52606.1"/>
    <property type="molecule type" value="Genomic_DNA"/>
</dbReference>
<name>A0ABX8WBR5_9LACO</name>
<organism evidence="2 3">
    <name type="scientific">Lactobacillus panisapium</name>
    <dbReference type="NCBI Taxonomy" id="2012495"/>
    <lineage>
        <taxon>Bacteria</taxon>
        <taxon>Bacillati</taxon>
        <taxon>Bacillota</taxon>
        <taxon>Bacilli</taxon>
        <taxon>Lactobacillales</taxon>
        <taxon>Lactobacillaceae</taxon>
        <taxon>Lactobacillus</taxon>
    </lineage>
</organism>